<dbReference type="EMBL" id="MFGM01000053">
    <property type="protein sequence ID" value="OGF35294.1"/>
    <property type="molecule type" value="Genomic_DNA"/>
</dbReference>
<feature type="transmembrane region" description="Helical" evidence="1">
    <location>
        <begin position="6"/>
        <end position="24"/>
    </location>
</feature>
<reference evidence="3 4" key="1">
    <citation type="journal article" date="2016" name="Nat. Commun.">
        <title>Thousands of microbial genomes shed light on interconnected biogeochemical processes in an aquifer system.</title>
        <authorList>
            <person name="Anantharaman K."/>
            <person name="Brown C.T."/>
            <person name="Hug L.A."/>
            <person name="Sharon I."/>
            <person name="Castelle C.J."/>
            <person name="Probst A.J."/>
            <person name="Thomas B.C."/>
            <person name="Singh A."/>
            <person name="Wilkins M.J."/>
            <person name="Karaoz U."/>
            <person name="Brodie E.L."/>
            <person name="Williams K.H."/>
            <person name="Hubbard S.S."/>
            <person name="Banfield J.F."/>
        </authorList>
    </citation>
    <scope>NUCLEOTIDE SEQUENCE [LARGE SCALE GENOMIC DNA]</scope>
</reference>
<proteinExistence type="predicted"/>
<keyword evidence="1" id="KW-1133">Transmembrane helix</keyword>
<comment type="caution">
    <text evidence="3">The sequence shown here is derived from an EMBL/GenBank/DDBJ whole genome shotgun (WGS) entry which is preliminary data.</text>
</comment>
<accession>A0A1F5T8M1</accession>
<dbReference type="Pfam" id="PF01145">
    <property type="entry name" value="Band_7"/>
    <property type="match status" value="1"/>
</dbReference>
<sequence>MFLIIMAVIFVLVGIFVPMIIPKTTKEYDRRTNQTVEYSLRWVRFLVRGVALVLATFFLFLTSYVTVDQDQVGHLKRIYLASDMPAGQIVALPGQKGPQAEILGPGFHFIPLVRVLNDFEEYPIITVPEGKYGFIVARDGKPLDAYMASEWPTGEIEKYLDASYFLGFGDDSPRGFKGPQLTVLTPGQYRLNHYLFEVNVEGEALDIPAGFVGVVKSNVGEIYVGEPIVPESIVKSFMDAYKFEAAAASQTAIDKIKAHGADVPSPISEGEAKQVALGALSVPIVPRGYKGVWLEVLNPDRYYLNTKAYQVDLFDTRIQTWEYKGGFKHRWIDLEIDNEGKLVQKQREQDIPVIDGAADSATVLKIEGWEVYLESRILVQVTPENAPFVKATVGNIDAVENKIITPTYKSVSRNVLGNQGRQVLDILYHRDVLEDAVESAIIPEGLKAGLIIREVRFGDPAVPPELLIPGKRMQLATQLKQTYVEEQAAQKERINVEKVRAQADKQGELMGAEIAKQAAEQTREQQRLLGEGEKLRLQAVAEGQRSQQEVFGQDKTFELAMMQMILDAAVKNPNIVKVPNVLVSGNG</sequence>
<gene>
    <name evidence="3" type="ORF">A2482_01950</name>
</gene>
<protein>
    <recommendedName>
        <fullName evidence="2">Band 7 domain-containing protein</fullName>
    </recommendedName>
</protein>
<evidence type="ECO:0000256" key="1">
    <source>
        <dbReference type="SAM" id="Phobius"/>
    </source>
</evidence>
<evidence type="ECO:0000259" key="2">
    <source>
        <dbReference type="Pfam" id="PF01145"/>
    </source>
</evidence>
<dbReference type="InterPro" id="IPR001107">
    <property type="entry name" value="Band_7"/>
</dbReference>
<evidence type="ECO:0000313" key="4">
    <source>
        <dbReference type="Proteomes" id="UP000178656"/>
    </source>
</evidence>
<evidence type="ECO:0000313" key="3">
    <source>
        <dbReference type="EMBL" id="OGF35294.1"/>
    </source>
</evidence>
<dbReference type="AlphaFoldDB" id="A0A1F5T8M1"/>
<keyword evidence="1" id="KW-0472">Membrane</keyword>
<feature type="non-terminal residue" evidence="3">
    <location>
        <position position="587"/>
    </location>
</feature>
<organism evidence="3 4">
    <name type="scientific">Candidatus Falkowbacteria bacterium RIFOXYC2_FULL_48_21</name>
    <dbReference type="NCBI Taxonomy" id="1798005"/>
    <lineage>
        <taxon>Bacteria</taxon>
        <taxon>Candidatus Falkowiibacteriota</taxon>
    </lineage>
</organism>
<dbReference type="Proteomes" id="UP000178656">
    <property type="component" value="Unassembled WGS sequence"/>
</dbReference>
<keyword evidence="1" id="KW-0812">Transmembrane</keyword>
<feature type="domain" description="Band 7" evidence="2">
    <location>
        <begin position="296"/>
        <end position="490"/>
    </location>
</feature>
<feature type="transmembrane region" description="Helical" evidence="1">
    <location>
        <begin position="45"/>
        <end position="67"/>
    </location>
</feature>
<name>A0A1F5T8M1_9BACT</name>